<organism evidence="2 3">
    <name type="scientific">Asanoa siamensis</name>
    <dbReference type="NCBI Taxonomy" id="926357"/>
    <lineage>
        <taxon>Bacteria</taxon>
        <taxon>Bacillati</taxon>
        <taxon>Actinomycetota</taxon>
        <taxon>Actinomycetes</taxon>
        <taxon>Micromonosporales</taxon>
        <taxon>Micromonosporaceae</taxon>
        <taxon>Asanoa</taxon>
    </lineage>
</organism>
<feature type="region of interest" description="Disordered" evidence="1">
    <location>
        <begin position="1"/>
        <end position="36"/>
    </location>
</feature>
<comment type="caution">
    <text evidence="2">The sequence shown here is derived from an EMBL/GenBank/DDBJ whole genome shotgun (WGS) entry which is preliminary data.</text>
</comment>
<name>A0ABQ4D0Q0_9ACTN</name>
<protein>
    <submittedName>
        <fullName evidence="2">Uncharacterized protein</fullName>
    </submittedName>
</protein>
<reference evidence="2 3" key="1">
    <citation type="submission" date="2021-01" db="EMBL/GenBank/DDBJ databases">
        <title>Whole genome shotgun sequence of Asanoa siamensis NBRC 107932.</title>
        <authorList>
            <person name="Komaki H."/>
            <person name="Tamura T."/>
        </authorList>
    </citation>
    <scope>NUCLEOTIDE SEQUENCE [LARGE SCALE GENOMIC DNA]</scope>
    <source>
        <strain evidence="2 3">NBRC 107932</strain>
    </source>
</reference>
<evidence type="ECO:0000313" key="3">
    <source>
        <dbReference type="Proteomes" id="UP000604117"/>
    </source>
</evidence>
<accession>A0ABQ4D0Q0</accession>
<dbReference type="EMBL" id="BONE01000078">
    <property type="protein sequence ID" value="GIF77095.1"/>
    <property type="molecule type" value="Genomic_DNA"/>
</dbReference>
<gene>
    <name evidence="2" type="ORF">Asi02nite_66130</name>
</gene>
<proteinExistence type="predicted"/>
<keyword evidence="3" id="KW-1185">Reference proteome</keyword>
<sequence length="59" mass="6355">MKIMIGQARINETRPSSNESIRYAKKRSPKPAGLLPMPGLTVGMENPGGGPPYPCCWGI</sequence>
<evidence type="ECO:0000256" key="1">
    <source>
        <dbReference type="SAM" id="MobiDB-lite"/>
    </source>
</evidence>
<evidence type="ECO:0000313" key="2">
    <source>
        <dbReference type="EMBL" id="GIF77095.1"/>
    </source>
</evidence>
<dbReference type="Proteomes" id="UP000604117">
    <property type="component" value="Unassembled WGS sequence"/>
</dbReference>